<dbReference type="EMBL" id="JBHFFA010000008">
    <property type="protein sequence ID" value="KAL2610317.1"/>
    <property type="molecule type" value="Genomic_DNA"/>
</dbReference>
<protein>
    <submittedName>
        <fullName evidence="1">Uncharacterized protein</fullName>
    </submittedName>
</protein>
<proteinExistence type="predicted"/>
<evidence type="ECO:0000313" key="1">
    <source>
        <dbReference type="EMBL" id="KAL2610317.1"/>
    </source>
</evidence>
<keyword evidence="2" id="KW-1185">Reference proteome</keyword>
<gene>
    <name evidence="1" type="ORF">R1flu_028890</name>
</gene>
<organism evidence="1 2">
    <name type="scientific">Riccia fluitans</name>
    <dbReference type="NCBI Taxonomy" id="41844"/>
    <lineage>
        <taxon>Eukaryota</taxon>
        <taxon>Viridiplantae</taxon>
        <taxon>Streptophyta</taxon>
        <taxon>Embryophyta</taxon>
        <taxon>Marchantiophyta</taxon>
        <taxon>Marchantiopsida</taxon>
        <taxon>Marchantiidae</taxon>
        <taxon>Marchantiales</taxon>
        <taxon>Ricciaceae</taxon>
        <taxon>Riccia</taxon>
    </lineage>
</organism>
<reference evidence="1 2" key="1">
    <citation type="submission" date="2024-09" db="EMBL/GenBank/DDBJ databases">
        <title>Chromosome-scale assembly of Riccia fluitans.</title>
        <authorList>
            <person name="Paukszto L."/>
            <person name="Sawicki J."/>
            <person name="Karawczyk K."/>
            <person name="Piernik-Szablinska J."/>
            <person name="Szczecinska M."/>
            <person name="Mazdziarz M."/>
        </authorList>
    </citation>
    <scope>NUCLEOTIDE SEQUENCE [LARGE SCALE GENOMIC DNA]</scope>
    <source>
        <strain evidence="1">Rf_01</strain>
        <tissue evidence="1">Aerial parts of the thallus</tissue>
    </source>
</reference>
<evidence type="ECO:0000313" key="2">
    <source>
        <dbReference type="Proteomes" id="UP001605036"/>
    </source>
</evidence>
<name>A0ABD1XN25_9MARC</name>
<dbReference type="AlphaFoldDB" id="A0ABD1XN25"/>
<dbReference type="Proteomes" id="UP001605036">
    <property type="component" value="Unassembled WGS sequence"/>
</dbReference>
<accession>A0ABD1XN25</accession>
<comment type="caution">
    <text evidence="1">The sequence shown here is derived from an EMBL/GenBank/DDBJ whole genome shotgun (WGS) entry which is preliminary data.</text>
</comment>
<sequence length="123" mass="13584">MGKLNSHRNHDRCGSKIWSCAQNLCVTLDPDPTVAFDPLLVSGALWLIAIFLANAGGGHPGEGSLWDAARDEEQGATWPNQVVVRFAEMEELGVRQYFSISQDRNENLISRVQARREPAVVPL</sequence>